<dbReference type="Pfam" id="PF03004">
    <property type="entry name" value="Transposase_24"/>
    <property type="match status" value="1"/>
</dbReference>
<dbReference type="InterPro" id="IPR004252">
    <property type="entry name" value="Probable_transposase_24"/>
</dbReference>
<reference evidence="2" key="1">
    <citation type="submission" date="2021-03" db="EMBL/GenBank/DDBJ databases">
        <authorList>
            <person name="Li Z."/>
            <person name="Yang C."/>
        </authorList>
    </citation>
    <scope>NUCLEOTIDE SEQUENCE</scope>
    <source>
        <strain evidence="2">Dzin_1.0</strain>
        <tissue evidence="2">Leaf</tissue>
    </source>
</reference>
<feature type="compositionally biased region" description="Low complexity" evidence="1">
    <location>
        <begin position="26"/>
        <end position="58"/>
    </location>
</feature>
<dbReference type="EMBL" id="JAGGNH010000008">
    <property type="protein sequence ID" value="KAJ0965446.1"/>
    <property type="molecule type" value="Genomic_DNA"/>
</dbReference>
<proteinExistence type="predicted"/>
<evidence type="ECO:0000313" key="2">
    <source>
        <dbReference type="EMBL" id="KAJ0965446.1"/>
    </source>
</evidence>
<accession>A0A9D5H6T0</accession>
<evidence type="ECO:0000313" key="3">
    <source>
        <dbReference type="Proteomes" id="UP001085076"/>
    </source>
</evidence>
<protein>
    <submittedName>
        <fullName evidence="2">Uncharacterized protein</fullName>
    </submittedName>
</protein>
<sequence>MGRRGGSSYRGAHDTSAPIALPDLPPSHVGGPVGGSSSSSASIPCTSGDTTPDGGPTTAANEIPTPGVDSLAVSTRLGRMYIKLRLGRDPLPFELFQVTHTKKGTYDLIDARAEAIRDRYLQLEDQASQMQKEGGEPPVVDKVALYLDAVGGGNKNRVYGTGSQKSVFYPQSSCSSSTDTYI</sequence>
<gene>
    <name evidence="2" type="ORF">J5N97_026584</name>
</gene>
<comment type="caution">
    <text evidence="2">The sequence shown here is derived from an EMBL/GenBank/DDBJ whole genome shotgun (WGS) entry which is preliminary data.</text>
</comment>
<evidence type="ECO:0000256" key="1">
    <source>
        <dbReference type="SAM" id="MobiDB-lite"/>
    </source>
</evidence>
<organism evidence="2 3">
    <name type="scientific">Dioscorea zingiberensis</name>
    <dbReference type="NCBI Taxonomy" id="325984"/>
    <lineage>
        <taxon>Eukaryota</taxon>
        <taxon>Viridiplantae</taxon>
        <taxon>Streptophyta</taxon>
        <taxon>Embryophyta</taxon>
        <taxon>Tracheophyta</taxon>
        <taxon>Spermatophyta</taxon>
        <taxon>Magnoliopsida</taxon>
        <taxon>Liliopsida</taxon>
        <taxon>Dioscoreales</taxon>
        <taxon>Dioscoreaceae</taxon>
        <taxon>Dioscorea</taxon>
    </lineage>
</organism>
<reference evidence="2" key="2">
    <citation type="journal article" date="2022" name="Hortic Res">
        <title>The genome of Dioscorea zingiberensis sheds light on the biosynthesis, origin and evolution of the medicinally important diosgenin saponins.</title>
        <authorList>
            <person name="Li Y."/>
            <person name="Tan C."/>
            <person name="Li Z."/>
            <person name="Guo J."/>
            <person name="Li S."/>
            <person name="Chen X."/>
            <person name="Wang C."/>
            <person name="Dai X."/>
            <person name="Yang H."/>
            <person name="Song W."/>
            <person name="Hou L."/>
            <person name="Xu J."/>
            <person name="Tong Z."/>
            <person name="Xu A."/>
            <person name="Yuan X."/>
            <person name="Wang W."/>
            <person name="Yang Q."/>
            <person name="Chen L."/>
            <person name="Sun Z."/>
            <person name="Wang K."/>
            <person name="Pan B."/>
            <person name="Chen J."/>
            <person name="Bao Y."/>
            <person name="Liu F."/>
            <person name="Qi X."/>
            <person name="Gang D.R."/>
            <person name="Wen J."/>
            <person name="Li J."/>
        </authorList>
    </citation>
    <scope>NUCLEOTIDE SEQUENCE</scope>
    <source>
        <strain evidence="2">Dzin_1.0</strain>
    </source>
</reference>
<name>A0A9D5H6T0_9LILI</name>
<dbReference type="AlphaFoldDB" id="A0A9D5H6T0"/>
<dbReference type="Proteomes" id="UP001085076">
    <property type="component" value="Miscellaneous, Linkage group lg08"/>
</dbReference>
<feature type="region of interest" description="Disordered" evidence="1">
    <location>
        <begin position="1"/>
        <end position="67"/>
    </location>
</feature>
<dbReference type="OrthoDB" id="851301at2759"/>
<keyword evidence="3" id="KW-1185">Reference proteome</keyword>